<evidence type="ECO:0000256" key="3">
    <source>
        <dbReference type="ARBA" id="ARBA00022475"/>
    </source>
</evidence>
<dbReference type="KEGG" id="pseb:EOK75_02325"/>
<evidence type="ECO:0000313" key="9">
    <source>
        <dbReference type="EMBL" id="QCO54727.1"/>
    </source>
</evidence>
<evidence type="ECO:0000256" key="4">
    <source>
        <dbReference type="ARBA" id="ARBA00022692"/>
    </source>
</evidence>
<dbReference type="PANTHER" id="PTHR34582">
    <property type="entry name" value="UPF0702 TRANSMEMBRANE PROTEIN YCAP"/>
    <property type="match status" value="1"/>
</dbReference>
<name>A0A4P8EDA8_9RHOB</name>
<dbReference type="Pfam" id="PF04239">
    <property type="entry name" value="DUF421"/>
    <property type="match status" value="1"/>
</dbReference>
<keyword evidence="5 7" id="KW-1133">Transmembrane helix</keyword>
<dbReference type="OrthoDB" id="65069at2"/>
<dbReference type="GO" id="GO:0005886">
    <property type="term" value="C:plasma membrane"/>
    <property type="evidence" value="ECO:0007669"/>
    <property type="project" value="UniProtKB-SubCell"/>
</dbReference>
<accession>A0A4P8EDA8</accession>
<dbReference type="RefSeq" id="WP_137192397.1">
    <property type="nucleotide sequence ID" value="NZ_CP039964.1"/>
</dbReference>
<protein>
    <submittedName>
        <fullName evidence="9">DUF421 domain-containing protein</fullName>
    </submittedName>
</protein>
<keyword evidence="3" id="KW-1003">Cell membrane</keyword>
<keyword evidence="6 7" id="KW-0472">Membrane</keyword>
<dbReference type="Gene3D" id="3.30.240.20">
    <property type="entry name" value="bsu07140 like domains"/>
    <property type="match status" value="1"/>
</dbReference>
<evidence type="ECO:0000256" key="6">
    <source>
        <dbReference type="ARBA" id="ARBA00023136"/>
    </source>
</evidence>
<keyword evidence="4 7" id="KW-0812">Transmembrane</keyword>
<dbReference type="InterPro" id="IPR023090">
    <property type="entry name" value="UPF0702_alpha/beta_dom_sf"/>
</dbReference>
<keyword evidence="10" id="KW-1185">Reference proteome</keyword>
<dbReference type="PANTHER" id="PTHR34582:SF6">
    <property type="entry name" value="UPF0702 TRANSMEMBRANE PROTEIN YCAP"/>
    <property type="match status" value="1"/>
</dbReference>
<comment type="subcellular location">
    <subcellularLocation>
        <location evidence="1">Cell membrane</location>
        <topology evidence="1">Multi-pass membrane protein</topology>
    </subcellularLocation>
</comment>
<dbReference type="InterPro" id="IPR007353">
    <property type="entry name" value="DUF421"/>
</dbReference>
<dbReference type="AlphaFoldDB" id="A0A4P8EDA8"/>
<comment type="similarity">
    <text evidence="2">Belongs to the UPF0702 family.</text>
</comment>
<gene>
    <name evidence="9" type="ORF">EOK75_02325</name>
</gene>
<feature type="transmembrane region" description="Helical" evidence="7">
    <location>
        <begin position="53"/>
        <end position="72"/>
    </location>
</feature>
<evidence type="ECO:0000259" key="8">
    <source>
        <dbReference type="Pfam" id="PF04239"/>
    </source>
</evidence>
<evidence type="ECO:0000256" key="5">
    <source>
        <dbReference type="ARBA" id="ARBA00022989"/>
    </source>
</evidence>
<evidence type="ECO:0000313" key="10">
    <source>
        <dbReference type="Proteomes" id="UP000298631"/>
    </source>
</evidence>
<sequence length="241" mass="26346">MDDPIIPFDFDRMFLGSEPALFYLEIAFRTCLIYAYSLALIRWVGGRGIAQMSTVEFLLVIALGSAVGDAMFYPEVPLLHAMLVITAVVVINKALDTLIYRYKSVEKALDGRTCEVIRDGVVIVDTLRYHNIGKSELFESLRSQGICNLGEVRQGYLETSGRFSTFRADPARRGLPIEPAWDVRPPPVSGPNVAIGAGHAMACCCCGSLTHGPTQTPSACPECNAKQWTPAINVDGRSDET</sequence>
<evidence type="ECO:0000256" key="2">
    <source>
        <dbReference type="ARBA" id="ARBA00006448"/>
    </source>
</evidence>
<dbReference type="EMBL" id="CP039964">
    <property type="protein sequence ID" value="QCO54727.1"/>
    <property type="molecule type" value="Genomic_DNA"/>
</dbReference>
<proteinExistence type="inferred from homology"/>
<feature type="transmembrane region" description="Helical" evidence="7">
    <location>
        <begin position="20"/>
        <end position="41"/>
    </location>
</feature>
<evidence type="ECO:0000256" key="7">
    <source>
        <dbReference type="SAM" id="Phobius"/>
    </source>
</evidence>
<dbReference type="Proteomes" id="UP000298631">
    <property type="component" value="Chromosome"/>
</dbReference>
<organism evidence="9 10">
    <name type="scientific">Pseudorhodobacter turbinis</name>
    <dbReference type="NCBI Taxonomy" id="2500533"/>
    <lineage>
        <taxon>Bacteria</taxon>
        <taxon>Pseudomonadati</taxon>
        <taxon>Pseudomonadota</taxon>
        <taxon>Alphaproteobacteria</taxon>
        <taxon>Rhodobacterales</taxon>
        <taxon>Paracoccaceae</taxon>
        <taxon>Pseudorhodobacter</taxon>
    </lineage>
</organism>
<feature type="domain" description="YetF C-terminal" evidence="8">
    <location>
        <begin position="102"/>
        <end position="169"/>
    </location>
</feature>
<reference evidence="9 10" key="1">
    <citation type="submission" date="2019-05" db="EMBL/GenBank/DDBJ databases">
        <title>Pseudorhodobacter turbinis sp. nov., isolated from the gut of the Korean turban shell.</title>
        <authorList>
            <person name="Jeong Y.-S."/>
            <person name="Kang W.-R."/>
            <person name="Bae J.-W."/>
        </authorList>
    </citation>
    <scope>NUCLEOTIDE SEQUENCE [LARGE SCALE GENOMIC DNA]</scope>
    <source>
        <strain evidence="9 10">S12M18</strain>
    </source>
</reference>
<evidence type="ECO:0000256" key="1">
    <source>
        <dbReference type="ARBA" id="ARBA00004651"/>
    </source>
</evidence>
<feature type="transmembrane region" description="Helical" evidence="7">
    <location>
        <begin position="78"/>
        <end position="95"/>
    </location>
</feature>